<dbReference type="Proteomes" id="UP000243333">
    <property type="component" value="Unassembled WGS sequence"/>
</dbReference>
<proteinExistence type="predicted"/>
<accession>A0A1G7NCZ2</accession>
<protein>
    <submittedName>
        <fullName evidence="1">Uncharacterized protein</fullName>
    </submittedName>
</protein>
<dbReference type="EMBL" id="FNBU01000023">
    <property type="protein sequence ID" value="SDF71832.1"/>
    <property type="molecule type" value="Genomic_DNA"/>
</dbReference>
<dbReference type="AlphaFoldDB" id="A0A1G7NCZ2"/>
<evidence type="ECO:0000313" key="1">
    <source>
        <dbReference type="EMBL" id="SDF71832.1"/>
    </source>
</evidence>
<keyword evidence="2" id="KW-1185">Reference proteome</keyword>
<name>A0A1G7NCZ2_9FIRM</name>
<gene>
    <name evidence="1" type="ORF">SAMN05660235_02521</name>
</gene>
<organism evidence="1 2">
    <name type="scientific">Sporolituus thermophilus DSM 23256</name>
    <dbReference type="NCBI Taxonomy" id="1123285"/>
    <lineage>
        <taxon>Bacteria</taxon>
        <taxon>Bacillati</taxon>
        <taxon>Bacillota</taxon>
        <taxon>Negativicutes</taxon>
        <taxon>Selenomonadales</taxon>
        <taxon>Sporomusaceae</taxon>
        <taxon>Sporolituus</taxon>
    </lineage>
</organism>
<evidence type="ECO:0000313" key="2">
    <source>
        <dbReference type="Proteomes" id="UP000243333"/>
    </source>
</evidence>
<dbReference type="STRING" id="1123285.SAMN05660235_02521"/>
<sequence length="385" mass="45058">MIVIADLWMCDKNHVPFNAAMVKILQGVFKTEKISFFGEKKHIDNIRSFIGSDGNISYHEVSQIKGGKIKHVIRELLALYNLLKLVAFCKKKNVKLLVLLYMYPPSHYIFELFRKYFFQNQKIIIVLHGEVGWINEKEVKHRKICGCLLKSALELKKKDKNLKYITLGEVIMQNIVLNMDIQKELLISIDHPYIYSPIPSRLPSFKPLSLASIGTADLTRNAHLIFEVGQKYKEYVDVGLLKLEIIGPMNPDIGKYANKYVAYCKTNEKLSRLEYENKIAEIDYVLFFRDNNQYTMRASGAFFDAIQFEKPIIAIKNDYFEYYFKRFGNIGYLCENIENLYRTIDYILKNKPLAEYHEQLNNIRRAKENLAITHIERDLKNKLVI</sequence>
<reference evidence="2" key="1">
    <citation type="submission" date="2016-10" db="EMBL/GenBank/DDBJ databases">
        <authorList>
            <person name="Varghese N."/>
            <person name="Submissions S."/>
        </authorList>
    </citation>
    <scope>NUCLEOTIDE SEQUENCE [LARGE SCALE GENOMIC DNA]</scope>
    <source>
        <strain evidence="2">DSM 23256</strain>
    </source>
</reference>